<organism evidence="1 2">
    <name type="scientific">Oceanidesulfovibrio indonesiensis</name>
    <dbReference type="NCBI Taxonomy" id="54767"/>
    <lineage>
        <taxon>Bacteria</taxon>
        <taxon>Pseudomonadati</taxon>
        <taxon>Thermodesulfobacteriota</taxon>
        <taxon>Desulfovibrionia</taxon>
        <taxon>Desulfovibrionales</taxon>
        <taxon>Desulfovibrionaceae</taxon>
        <taxon>Oceanidesulfovibrio</taxon>
    </lineage>
</organism>
<dbReference type="EMBL" id="QMIE01000023">
    <property type="protein sequence ID" value="TVM14537.1"/>
    <property type="molecule type" value="Genomic_DNA"/>
</dbReference>
<keyword evidence="2" id="KW-1185">Reference proteome</keyword>
<sequence length="241" mass="28195">MQLENILNKGVYTIAEASTLTGVPKKSFYNWVQSYKNFKAKYSNEQLRHFWNPDFIDFDGGILLTFRDIMEARFVNMFRKYNIPFKRIASAASYLSLELKVMSPFSSRIFETEGIKILVFNDENKTRLDTHTKQFLLPDMDFLMKPERIEAIKRDATILIDGIEYDEKGTPVLWKPCPNDFPDITIRPGLHTGKPTIDNLSVSTLVMQYELENDFQEIAKAYDTRPEFVQQAYEFSRRVIQ</sequence>
<gene>
    <name evidence="1" type="ORF">DPQ33_17295</name>
</gene>
<evidence type="ECO:0000313" key="1">
    <source>
        <dbReference type="EMBL" id="TVM14537.1"/>
    </source>
</evidence>
<accession>A0A7M3MA98</accession>
<name>A0A7M3MA98_9BACT</name>
<reference evidence="1 2" key="1">
    <citation type="submission" date="2018-06" db="EMBL/GenBank/DDBJ databases">
        <title>Complete genome of Desulfovibrio indonesiensis P37SLT.</title>
        <authorList>
            <person name="Crispim J.S."/>
            <person name="Vidigal P.M.P."/>
            <person name="Silva L.C.F."/>
            <person name="Laguardia C.N."/>
            <person name="Araujo L.C."/>
            <person name="Dias R.S."/>
            <person name="Sousa M.P."/>
            <person name="Paula S.O."/>
            <person name="Silva C."/>
        </authorList>
    </citation>
    <scope>NUCLEOTIDE SEQUENCE [LARGE SCALE GENOMIC DNA]</scope>
    <source>
        <strain evidence="1 2">P37SLT</strain>
    </source>
</reference>
<dbReference type="RefSeq" id="WP_144304480.1">
    <property type="nucleotide sequence ID" value="NZ_QMIE01000023.1"/>
</dbReference>
<evidence type="ECO:0000313" key="2">
    <source>
        <dbReference type="Proteomes" id="UP000448292"/>
    </source>
</evidence>
<dbReference type="OrthoDB" id="940717at2"/>
<protein>
    <recommendedName>
        <fullName evidence="3">DUF433 domain-containing protein</fullName>
    </recommendedName>
</protein>
<dbReference type="Proteomes" id="UP000448292">
    <property type="component" value="Unassembled WGS sequence"/>
</dbReference>
<proteinExistence type="predicted"/>
<dbReference type="AlphaFoldDB" id="A0A7M3MA98"/>
<comment type="caution">
    <text evidence="1">The sequence shown here is derived from an EMBL/GenBank/DDBJ whole genome shotgun (WGS) entry which is preliminary data.</text>
</comment>
<evidence type="ECO:0008006" key="3">
    <source>
        <dbReference type="Google" id="ProtNLM"/>
    </source>
</evidence>